<dbReference type="RefSeq" id="WP_183468343.1">
    <property type="nucleotide sequence ID" value="NZ_JACHVU010000004.1"/>
</dbReference>
<feature type="region of interest" description="Disordered" evidence="1">
    <location>
        <begin position="132"/>
        <end position="156"/>
    </location>
</feature>
<dbReference type="Proteomes" id="UP000550501">
    <property type="component" value="Unassembled WGS sequence"/>
</dbReference>
<organism evidence="2 3">
    <name type="scientific">Mycolicibacterium iranicum</name>
    <name type="common">Mycobacterium iranicum</name>
    <dbReference type="NCBI Taxonomy" id="912594"/>
    <lineage>
        <taxon>Bacteria</taxon>
        <taxon>Bacillati</taxon>
        <taxon>Actinomycetota</taxon>
        <taxon>Actinomycetes</taxon>
        <taxon>Mycobacteriales</taxon>
        <taxon>Mycobacteriaceae</taxon>
        <taxon>Mycolicibacterium</taxon>
    </lineage>
</organism>
<gene>
    <name evidence="2" type="ORF">FHR72_002568</name>
</gene>
<comment type="caution">
    <text evidence="2">The sequence shown here is derived from an EMBL/GenBank/DDBJ whole genome shotgun (WGS) entry which is preliminary data.</text>
</comment>
<protein>
    <submittedName>
        <fullName evidence="2">Uncharacterized protein</fullName>
    </submittedName>
</protein>
<name>A0A839Q9H9_MYCIR</name>
<keyword evidence="3" id="KW-1185">Reference proteome</keyword>
<reference evidence="2 3" key="1">
    <citation type="submission" date="2020-08" db="EMBL/GenBank/DDBJ databases">
        <title>The Agave Microbiome: Exploring the role of microbial communities in plant adaptations to desert environments.</title>
        <authorList>
            <person name="Partida-Martinez L.P."/>
        </authorList>
    </citation>
    <scope>NUCLEOTIDE SEQUENCE [LARGE SCALE GENOMIC DNA]</scope>
    <source>
        <strain evidence="2 3">AT2.18</strain>
    </source>
</reference>
<evidence type="ECO:0000313" key="2">
    <source>
        <dbReference type="EMBL" id="MBB2991095.1"/>
    </source>
</evidence>
<evidence type="ECO:0000256" key="1">
    <source>
        <dbReference type="SAM" id="MobiDB-lite"/>
    </source>
</evidence>
<dbReference type="AlphaFoldDB" id="A0A839Q9H9"/>
<accession>A0A839Q9H9</accession>
<proteinExistence type="predicted"/>
<dbReference type="EMBL" id="JACHVU010000004">
    <property type="protein sequence ID" value="MBB2991095.1"/>
    <property type="molecule type" value="Genomic_DNA"/>
</dbReference>
<sequence>MSLDDDLEKLAVAAVSDWPEIVFSGRLDATIRHLYRTHLPFPPSWTPDECDDFIEEHADTDAQRLATQFDDAIDVVIEDFGRQNGILPHPEDVAGMIAEARKEAVYKLEASVAYLAEDLAQTAIHTAGRTISSMTGCSPAARRSLGEPRRRRRRIR</sequence>
<evidence type="ECO:0000313" key="3">
    <source>
        <dbReference type="Proteomes" id="UP000550501"/>
    </source>
</evidence>